<gene>
    <name evidence="6" type="ORF">ACFODX_06825</name>
</gene>
<dbReference type="InterPro" id="IPR018060">
    <property type="entry name" value="HTH_AraC"/>
</dbReference>
<evidence type="ECO:0000259" key="5">
    <source>
        <dbReference type="PROSITE" id="PS01124"/>
    </source>
</evidence>
<keyword evidence="1" id="KW-0805">Transcription regulation</keyword>
<dbReference type="EMBL" id="JBHRTF010000003">
    <property type="protein sequence ID" value="MFC3115265.1"/>
    <property type="molecule type" value="Genomic_DNA"/>
</dbReference>
<dbReference type="PROSITE" id="PS01124">
    <property type="entry name" value="HTH_ARAC_FAMILY_2"/>
    <property type="match status" value="1"/>
</dbReference>
<dbReference type="PANTHER" id="PTHR47894:SF1">
    <property type="entry name" value="HTH-TYPE TRANSCRIPTIONAL REGULATOR VQSM"/>
    <property type="match status" value="1"/>
</dbReference>
<evidence type="ECO:0000256" key="4">
    <source>
        <dbReference type="SAM" id="Coils"/>
    </source>
</evidence>
<dbReference type="Proteomes" id="UP001595555">
    <property type="component" value="Unassembled WGS sequence"/>
</dbReference>
<dbReference type="Pfam" id="PF12833">
    <property type="entry name" value="HTH_18"/>
    <property type="match status" value="1"/>
</dbReference>
<feature type="coiled-coil region" evidence="4">
    <location>
        <begin position="65"/>
        <end position="92"/>
    </location>
</feature>
<keyword evidence="3" id="KW-0804">Transcription</keyword>
<evidence type="ECO:0000256" key="3">
    <source>
        <dbReference type="ARBA" id="ARBA00023163"/>
    </source>
</evidence>
<dbReference type="PANTHER" id="PTHR47894">
    <property type="entry name" value="HTH-TYPE TRANSCRIPTIONAL REGULATOR GADX"/>
    <property type="match status" value="1"/>
</dbReference>
<keyword evidence="2" id="KW-0238">DNA-binding</keyword>
<dbReference type="RefSeq" id="WP_378117407.1">
    <property type="nucleotide sequence ID" value="NZ_JBHRTF010000003.1"/>
</dbReference>
<dbReference type="InterPro" id="IPR009057">
    <property type="entry name" value="Homeodomain-like_sf"/>
</dbReference>
<protein>
    <submittedName>
        <fullName evidence="6">Helix-turn-helix domain-containing protein</fullName>
    </submittedName>
</protein>
<reference evidence="7" key="1">
    <citation type="journal article" date="2019" name="Int. J. Syst. Evol. Microbiol.">
        <title>The Global Catalogue of Microorganisms (GCM) 10K type strain sequencing project: providing services to taxonomists for standard genome sequencing and annotation.</title>
        <authorList>
            <consortium name="The Broad Institute Genomics Platform"/>
            <consortium name="The Broad Institute Genome Sequencing Center for Infectious Disease"/>
            <person name="Wu L."/>
            <person name="Ma J."/>
        </authorList>
    </citation>
    <scope>NUCLEOTIDE SEQUENCE [LARGE SCALE GENOMIC DNA]</scope>
    <source>
        <strain evidence="7">KCTC 52237</strain>
    </source>
</reference>
<evidence type="ECO:0000313" key="7">
    <source>
        <dbReference type="Proteomes" id="UP001595555"/>
    </source>
</evidence>
<keyword evidence="4" id="KW-0175">Coiled coil</keyword>
<dbReference type="SMART" id="SM00342">
    <property type="entry name" value="HTH_ARAC"/>
    <property type="match status" value="1"/>
</dbReference>
<dbReference type="SUPFAM" id="SSF46689">
    <property type="entry name" value="Homeodomain-like"/>
    <property type="match status" value="1"/>
</dbReference>
<name>A0ABV7FF80_9GAMM</name>
<dbReference type="Gene3D" id="1.10.10.60">
    <property type="entry name" value="Homeodomain-like"/>
    <property type="match status" value="1"/>
</dbReference>
<sequence length="147" mass="17187">MIQLQRIYRNNEGSSENSFAGSEVRSYKEYLSLAEIPRFEGVSARVIDALKQRVGREDLSIDRIAEDLKLSKRTLQRRLQNQNANFAQIRDALRFHYAIKYLIDEHMSVDNVSKALDFSDRTSFTNAFKRWTGLSPSVFRKLFRDYA</sequence>
<proteinExistence type="predicted"/>
<comment type="caution">
    <text evidence="6">The sequence shown here is derived from an EMBL/GenBank/DDBJ whole genome shotgun (WGS) entry which is preliminary data.</text>
</comment>
<evidence type="ECO:0000313" key="6">
    <source>
        <dbReference type="EMBL" id="MFC3115265.1"/>
    </source>
</evidence>
<evidence type="ECO:0000256" key="2">
    <source>
        <dbReference type="ARBA" id="ARBA00023125"/>
    </source>
</evidence>
<accession>A0ABV7FF80</accession>
<keyword evidence="7" id="KW-1185">Reference proteome</keyword>
<feature type="domain" description="HTH araC/xylS-type" evidence="5">
    <location>
        <begin position="44"/>
        <end position="142"/>
    </location>
</feature>
<organism evidence="6 7">
    <name type="scientific">Cellvibrio fontiphilus</name>
    <dbReference type="NCBI Taxonomy" id="1815559"/>
    <lineage>
        <taxon>Bacteria</taxon>
        <taxon>Pseudomonadati</taxon>
        <taxon>Pseudomonadota</taxon>
        <taxon>Gammaproteobacteria</taxon>
        <taxon>Cellvibrionales</taxon>
        <taxon>Cellvibrionaceae</taxon>
        <taxon>Cellvibrio</taxon>
    </lineage>
</organism>
<evidence type="ECO:0000256" key="1">
    <source>
        <dbReference type="ARBA" id="ARBA00023015"/>
    </source>
</evidence>